<accession>A0AAE6BJ85</accession>
<evidence type="ECO:0000256" key="1">
    <source>
        <dbReference type="SAM" id="MobiDB-lite"/>
    </source>
</evidence>
<name>A0AAE6BJ85_AGRTU</name>
<gene>
    <name evidence="2" type="ORF">CFBP6624_01665</name>
</gene>
<evidence type="ECO:0000313" key="2">
    <source>
        <dbReference type="EMBL" id="QCL98970.1"/>
    </source>
</evidence>
<sequence>MGRAPHPPFPCRGRALRAKFPSFLCLSQESSRRASGRRKESFQPKDLGWLDPCDKHRDEGGGGPFSPAPNRVRGHRARPDNR</sequence>
<reference evidence="2 3" key="1">
    <citation type="submission" date="2019-04" db="EMBL/GenBank/DDBJ databases">
        <title>Complete genome sequence of Agrobacterium tumefaciens CFBP6624.</title>
        <authorList>
            <person name="Haryono M."/>
            <person name="Lin Y.-C."/>
            <person name="Lai E.-M."/>
            <person name="Kuo C.-H."/>
        </authorList>
    </citation>
    <scope>NUCLEOTIDE SEQUENCE [LARGE SCALE GENOMIC DNA]</scope>
    <source>
        <strain evidence="2 3">CFBP6624</strain>
    </source>
</reference>
<proteinExistence type="predicted"/>
<feature type="region of interest" description="Disordered" evidence="1">
    <location>
        <begin position="28"/>
        <end position="82"/>
    </location>
</feature>
<dbReference type="AlphaFoldDB" id="A0AAE6BJ85"/>
<evidence type="ECO:0000313" key="3">
    <source>
        <dbReference type="Proteomes" id="UP000298646"/>
    </source>
</evidence>
<dbReference type="EMBL" id="CP039907">
    <property type="protein sequence ID" value="QCL98970.1"/>
    <property type="molecule type" value="Genomic_DNA"/>
</dbReference>
<organism evidence="2 3">
    <name type="scientific">Agrobacterium tumefaciens</name>
    <dbReference type="NCBI Taxonomy" id="358"/>
    <lineage>
        <taxon>Bacteria</taxon>
        <taxon>Pseudomonadati</taxon>
        <taxon>Pseudomonadota</taxon>
        <taxon>Alphaproteobacteria</taxon>
        <taxon>Hyphomicrobiales</taxon>
        <taxon>Rhizobiaceae</taxon>
        <taxon>Rhizobium/Agrobacterium group</taxon>
        <taxon>Agrobacterium</taxon>
        <taxon>Agrobacterium tumefaciens complex</taxon>
    </lineage>
</organism>
<dbReference type="Proteomes" id="UP000298646">
    <property type="component" value="Chromosome circular"/>
</dbReference>
<protein>
    <submittedName>
        <fullName evidence="2">Uncharacterized protein</fullName>
    </submittedName>
</protein>